<feature type="domain" description="SbsA Ig-like" evidence="3">
    <location>
        <begin position="1477"/>
        <end position="1585"/>
    </location>
</feature>
<evidence type="ECO:0000259" key="4">
    <source>
        <dbReference type="Pfam" id="PF19077"/>
    </source>
</evidence>
<feature type="compositionally biased region" description="Polar residues" evidence="2">
    <location>
        <begin position="1933"/>
        <end position="1950"/>
    </location>
</feature>
<reference evidence="6 7" key="1">
    <citation type="submission" date="2019-12" db="EMBL/GenBank/DDBJ databases">
        <authorList>
            <person name="Li C."/>
            <person name="Zhao J."/>
        </authorList>
    </citation>
    <scope>NUCLEOTIDE SEQUENCE [LARGE SCALE GENOMIC DNA]</scope>
    <source>
        <strain evidence="6 7">NEAU-DD11</strain>
    </source>
</reference>
<keyword evidence="7" id="KW-1185">Reference proteome</keyword>
<feature type="domain" description="Bacterial Ig-like" evidence="5">
    <location>
        <begin position="648"/>
        <end position="749"/>
    </location>
</feature>
<gene>
    <name evidence="6" type="ORF">GPY61_19170</name>
</gene>
<dbReference type="PANTHER" id="PTHR34677:SF3">
    <property type="entry name" value="BACTERIAL IG-LIKE DOMAIN-CONTAINING PROTEIN"/>
    <property type="match status" value="1"/>
</dbReference>
<dbReference type="EMBL" id="WSES01000005">
    <property type="protein sequence ID" value="MVW62059.1"/>
    <property type="molecule type" value="Genomic_DNA"/>
</dbReference>
<dbReference type="Proteomes" id="UP000443353">
    <property type="component" value="Unassembled WGS sequence"/>
</dbReference>
<feature type="domain" description="Bacterial Ig-like" evidence="4">
    <location>
        <begin position="1720"/>
        <end position="1813"/>
    </location>
</feature>
<feature type="domain" description="Bacterial Ig-like" evidence="4">
    <location>
        <begin position="1822"/>
        <end position="1915"/>
    </location>
</feature>
<evidence type="ECO:0000259" key="5">
    <source>
        <dbReference type="Pfam" id="PF19078"/>
    </source>
</evidence>
<feature type="domain" description="Bacterial Ig-like" evidence="5">
    <location>
        <begin position="135"/>
        <end position="237"/>
    </location>
</feature>
<dbReference type="RefSeq" id="WP_160409729.1">
    <property type="nucleotide sequence ID" value="NZ_WSES01000005.1"/>
</dbReference>
<dbReference type="Gene3D" id="2.60.40.1220">
    <property type="match status" value="1"/>
</dbReference>
<accession>A0A7X3K8K0</accession>
<dbReference type="InterPro" id="IPR013783">
    <property type="entry name" value="Ig-like_fold"/>
</dbReference>
<dbReference type="InterPro" id="IPR044048">
    <property type="entry name" value="Big_12"/>
</dbReference>
<dbReference type="Gene3D" id="2.60.40.10">
    <property type="entry name" value="Immunoglobulins"/>
    <property type="match status" value="4"/>
</dbReference>
<evidence type="ECO:0000313" key="7">
    <source>
        <dbReference type="Proteomes" id="UP000443353"/>
    </source>
</evidence>
<evidence type="ECO:0008006" key="8">
    <source>
        <dbReference type="Google" id="ProtNLM"/>
    </source>
</evidence>
<feature type="domain" description="Bacterial Ig-like" evidence="5">
    <location>
        <begin position="852"/>
        <end position="954"/>
    </location>
</feature>
<feature type="domain" description="Bacterial Ig-like" evidence="4">
    <location>
        <begin position="1926"/>
        <end position="2021"/>
    </location>
</feature>
<dbReference type="PANTHER" id="PTHR34677">
    <property type="match status" value="1"/>
</dbReference>
<feature type="domain" description="Bacterial Ig-like" evidence="5">
    <location>
        <begin position="340"/>
        <end position="442"/>
    </location>
</feature>
<feature type="domain" description="Bacterial Ig-like" evidence="5">
    <location>
        <begin position="1063"/>
        <end position="1155"/>
    </location>
</feature>
<protein>
    <recommendedName>
        <fullName evidence="8">Ig-like domain-containing protein</fullName>
    </recommendedName>
</protein>
<feature type="domain" description="Bacterial Ig-like" evidence="5">
    <location>
        <begin position="750"/>
        <end position="851"/>
    </location>
</feature>
<dbReference type="Pfam" id="PF13205">
    <property type="entry name" value="Big_5"/>
    <property type="match status" value="1"/>
</dbReference>
<organism evidence="6 7">
    <name type="scientific">Massilia cellulosiltytica</name>
    <dbReference type="NCBI Taxonomy" id="2683234"/>
    <lineage>
        <taxon>Bacteria</taxon>
        <taxon>Pseudomonadati</taxon>
        <taxon>Pseudomonadota</taxon>
        <taxon>Betaproteobacteria</taxon>
        <taxon>Burkholderiales</taxon>
        <taxon>Oxalobacteraceae</taxon>
        <taxon>Telluria group</taxon>
        <taxon>Massilia</taxon>
    </lineage>
</organism>
<keyword evidence="1" id="KW-0732">Signal</keyword>
<evidence type="ECO:0000259" key="3">
    <source>
        <dbReference type="Pfam" id="PF13205"/>
    </source>
</evidence>
<comment type="caution">
    <text evidence="6">The sequence shown here is derived from an EMBL/GenBank/DDBJ whole genome shotgun (WGS) entry which is preliminary data.</text>
</comment>
<feature type="domain" description="Bacterial Ig-like" evidence="5">
    <location>
        <begin position="443"/>
        <end position="544"/>
    </location>
</feature>
<feature type="domain" description="Bacterial Ig-like" evidence="5">
    <location>
        <begin position="1267"/>
        <end position="1368"/>
    </location>
</feature>
<dbReference type="InterPro" id="IPR032812">
    <property type="entry name" value="SbsA_Ig"/>
</dbReference>
<feature type="region of interest" description="Disordered" evidence="2">
    <location>
        <begin position="1930"/>
        <end position="1950"/>
    </location>
</feature>
<dbReference type="Pfam" id="PF19077">
    <property type="entry name" value="Big_13"/>
    <property type="match status" value="3"/>
</dbReference>
<evidence type="ECO:0000256" key="2">
    <source>
        <dbReference type="SAM" id="MobiDB-lite"/>
    </source>
</evidence>
<evidence type="ECO:0000256" key="1">
    <source>
        <dbReference type="ARBA" id="ARBA00022729"/>
    </source>
</evidence>
<proteinExistence type="predicted"/>
<evidence type="ECO:0000313" key="6">
    <source>
        <dbReference type="EMBL" id="MVW62059.1"/>
    </source>
</evidence>
<dbReference type="Pfam" id="PF19078">
    <property type="entry name" value="Big_12"/>
    <property type="match status" value="12"/>
</dbReference>
<dbReference type="InterPro" id="IPR014755">
    <property type="entry name" value="Cu-Rt/internalin_Ig-like"/>
</dbReference>
<sequence length="2127" mass="212911">MPTQTPLSFVPKLLAPPTPIFTPGHTSITLDFSTDMAAGSGSVIITDGAIQTVIDRVTGEPTLRVVGATDTHTISASSLVIEGTQVKLDVAGLLPDHTYSLVMGADALQSTAHVAFGGVRSTSQVPIVTPDAPDTLGPQLLKIDTDSSVLKAGGSIVVTLTFSEAVDALPADALSAQHAEISSLTRSGDGLTWKMTLTAPKDATTAPGNVLSLDMTKVLDAAGNHGSGTSNLASYTVDTQAPTATVTLDHTLLGGGVDAVATIKFSEAVTGLTSAALSAGHATVSNLHTTDGGTTWTATLSGTAATSAGGNVLAVDLGQVKDLAGNAGSGSAVSAAYTVDTQGPNAVAIALDSATLAAGKPVHATFTFAERVQNLAPDAITAPHATVSNLASSDGGKTWTATLAADGTGTWTGNAVSVDLGKVADLAGNAGKGTSASPAYTVDTQGPTATLALDGTAVRTGGTLGLTLHFSEAVKDLTAAALQAPNAALANLQHSADYLTWTATLTPQGGVTDATNAVILDLAKVHDAAGNAGSGSTASGNYAIDTHGPGAVAIALDGATLAGGNSIHATFTFDEAVQDLPLAAIGAPHAHVTGLATSDGGKTWTATLTADGSGTWTGNTVSIDLARVKDLAGNAGSGTFTGAAYAVDTEGPTATLALDSTTLHGGSSATLTIRFSEAVTDLTAAALQAPNATLTNLQHSGDGLTWTATLTPTSGIEDAVNTVTLDLAQVHDALGNAGSDKATSGNYAVDTQGPTATLALDSTVLHSGGGATLTIRFSEAVTDLTAGALQTPNATLANLQHSSDGLTWTATLTPQGGLTEAGNTVTLDLTKVHDALGNAGRASAVSTAYKVDTVAPTVTSIALDNTNLDATHGATLTIRFSEAVADLGTGAITAPHAAVSGLHTADGGLTWTGTLASNDLAPSSGNVLSVDLAKVHDVAGNAGSGSAQSDSYAVAGIANTLAITLDGTSLDATHAIQATFTFTQAVPNLPLAAISAPHASVSNLVGSADGKTWTALLSANGSGDWTGNVVGVDMAKVLDASGHAGTGSAWSAPYAVDTIGPAGATILLAAGTLNAGGTMDVTFAFTESVSTLPATAISAPGATVSGVHTADGGKTWMATLTAQPGVDTGGLHVVLDLAQVVDAHGNRGGGFAASTAAYAIDSKPPVVADILFDDTTIGPSHGIGFSITFSESVSGLTAAALQAPHATVSGLATADGGKTWTGTLNAEAGAGSSTGNQLRVDLTQVHDAAGNAGSGSAASLSHYSVNTDALTATVSLDGGALVSGGSVGLTVRFSAAVTALDASALDAPHAALTNLHHSDDYRTWYATLSAADAGIVDNTNTVGVDLTKVHDTLGNAGNGTASSGNYTYDTTVAAYISGLFVSDEGPYADDGITNSGGEYAYGYFIGTLADNQQLKVMIDEQEVDPYGLHVYSAEGGSTYWYYASEAYLTPGVHTYTASIVDDAGHASATVSKQITIDTTNPHVTGSPDGSTAFDVAGNLVLTFDKPVYWTSGESSYDGLQLYDFDGASSYIPLTEANFSADHKTITLTADELHLGSGNDYSLYLPYALTDLAGNQVAEHSIVFHTAGTYVDVTAPRATNLRADVGGGDYGVGATIGIRVTFSEPVDVRGAPGLELNNGAEAHFKGLSDDHRSALFEYTVAAGDNDVSGLDFATRGDLTDHFADGAGNVLDLAHITYGYLGDSDGYGSTIRIDTHAPDAPSAPTLAAASDTGTAGDNVTSVVAPTFTGSGADGWAQIELYVGDRLVGSGWADGGGKWSIDDVLLGTNGTYTVKAVQYDAAHNASAPSQPLTVTVAGSTAAGATFVPGADNGLSSSDTITSFTAPGLTGTVAAGTEVTVWDGGTILGSTTAGDNGVWHFSPLWDLANGQHTITLELQDTGGNVTPRDLSVPFTFTVDAIEPDAPGQPVLAAASDTGVSSSDGITNDTMPTLTGTAAESDGRILVYDGASLVGGADVGNNRSWTVTLGGGGPLTDGVHTFTVVQEDAAGNQGTASAPLSVTIDTTAPTVASAQSTSKAGANWHSLTFSEKIVFAQNGTIDVLDSGNVGRSHHAWDVLTNWDIATDTRTLELNLGTLNGAYHLTVNGNAIEDVAGNVAIIGSDTFGVGLTA</sequence>
<feature type="domain" description="Bacterial Ig-like" evidence="5">
    <location>
        <begin position="960"/>
        <end position="1056"/>
    </location>
</feature>
<feature type="domain" description="Bacterial Ig-like" evidence="5">
    <location>
        <begin position="546"/>
        <end position="647"/>
    </location>
</feature>
<feature type="domain" description="Bacterial Ig-like" evidence="5">
    <location>
        <begin position="238"/>
        <end position="339"/>
    </location>
</feature>
<name>A0A7X3K8K0_9BURK</name>
<feature type="domain" description="Bacterial Ig-like" evidence="5">
    <location>
        <begin position="1169"/>
        <end position="1261"/>
    </location>
</feature>
<dbReference type="InterPro" id="IPR044016">
    <property type="entry name" value="Big_13"/>
</dbReference>